<dbReference type="AlphaFoldDB" id="A0A8S1V8C1"/>
<comment type="caution">
    <text evidence="1">The sequence shown here is derived from an EMBL/GenBank/DDBJ whole genome shotgun (WGS) entry which is preliminary data.</text>
</comment>
<protein>
    <submittedName>
        <fullName evidence="1">Uncharacterized protein</fullName>
    </submittedName>
</protein>
<sequence>MILKETVSKVNRPPIIRNYFCSHQGYSQSRANDLEYLGQLRIFFKVCCLILMDEVRQNLNQSRGVIYNWIKDNKRNSDVFMISVNCNLIQLWSTSLVEGYFTTFYLKRLLKGLMHRIEYNDNLLDWQKIIWKEVESKKNTNKQVEFNIQHNNLNPLNLKRNKIVLNYIQCHPGILKGFIKFSQKKPYDHLQFPKQWSINQRNNIKLFNLIK</sequence>
<evidence type="ECO:0000313" key="2">
    <source>
        <dbReference type="Proteomes" id="UP000689195"/>
    </source>
</evidence>
<keyword evidence="2" id="KW-1185">Reference proteome</keyword>
<organism evidence="1 2">
    <name type="scientific">Paramecium pentaurelia</name>
    <dbReference type="NCBI Taxonomy" id="43138"/>
    <lineage>
        <taxon>Eukaryota</taxon>
        <taxon>Sar</taxon>
        <taxon>Alveolata</taxon>
        <taxon>Ciliophora</taxon>
        <taxon>Intramacronucleata</taxon>
        <taxon>Oligohymenophorea</taxon>
        <taxon>Peniculida</taxon>
        <taxon>Parameciidae</taxon>
        <taxon>Paramecium</taxon>
    </lineage>
</organism>
<accession>A0A8S1V8C1</accession>
<evidence type="ECO:0000313" key="1">
    <source>
        <dbReference type="EMBL" id="CAD8172723.1"/>
    </source>
</evidence>
<proteinExistence type="predicted"/>
<gene>
    <name evidence="1" type="ORF">PPENT_87.1.T0580011</name>
</gene>
<reference evidence="1" key="1">
    <citation type="submission" date="2021-01" db="EMBL/GenBank/DDBJ databases">
        <authorList>
            <consortium name="Genoscope - CEA"/>
            <person name="William W."/>
        </authorList>
    </citation>
    <scope>NUCLEOTIDE SEQUENCE</scope>
</reference>
<name>A0A8S1V8C1_9CILI</name>
<dbReference type="Proteomes" id="UP000689195">
    <property type="component" value="Unassembled WGS sequence"/>
</dbReference>
<dbReference type="EMBL" id="CAJJDO010000058">
    <property type="protein sequence ID" value="CAD8172723.1"/>
    <property type="molecule type" value="Genomic_DNA"/>
</dbReference>